<accession>A0AAW9S0U9</accession>
<sequence>MKQAASHAIAVAVLAGSITGSAVANDSSAVLGAGSITLVPNFDIVIDREDLYLSPDEVGVRYVIRNTTEEPIRLLVAFPLPDIDMQELFEVPIDLPSADSDNFVNFEVAVNGTPVEPSVERRAYSQGIDRTELLAGHGIPLNPYSDEAYEILGSLDAETRAEFERLGIGHAFEPHDPLMPFWTLTTVFYWEQEFAPLSETIVEHRYRPVVGTSFFGTYILDQEDIEGRLEEYCIDDSTQAGIRKRLAETGADYLLEHRLDYILTTARNWQGPIGTFRMIVDKKDPAWLVSLCLDGLKKTGPTQFEYEATDYVPQKDLSILFLAPPPQ</sequence>
<dbReference type="Pfam" id="PF14415">
    <property type="entry name" value="DUF4424"/>
    <property type="match status" value="1"/>
</dbReference>
<dbReference type="InterPro" id="IPR025538">
    <property type="entry name" value="DUF4424"/>
</dbReference>
<dbReference type="AlphaFoldDB" id="A0AAW9S0U9"/>
<evidence type="ECO:0000313" key="4">
    <source>
        <dbReference type="Proteomes" id="UP001378188"/>
    </source>
</evidence>
<feature type="chain" id="PRO_5043353719" evidence="1">
    <location>
        <begin position="25"/>
        <end position="327"/>
    </location>
</feature>
<proteinExistence type="predicted"/>
<dbReference type="Gene3D" id="2.60.40.3680">
    <property type="match status" value="2"/>
</dbReference>
<gene>
    <name evidence="3" type="ORF">V3328_20005</name>
</gene>
<evidence type="ECO:0000256" key="1">
    <source>
        <dbReference type="SAM" id="SignalP"/>
    </source>
</evidence>
<protein>
    <submittedName>
        <fullName evidence="3">DUF4424 domain-containing protein</fullName>
    </submittedName>
</protein>
<name>A0AAW9S0U9_9HYPH</name>
<dbReference type="EMBL" id="JAZHOF010000008">
    <property type="protein sequence ID" value="MEJ8573783.1"/>
    <property type="molecule type" value="Genomic_DNA"/>
</dbReference>
<reference evidence="3 4" key="1">
    <citation type="submission" date="2024-02" db="EMBL/GenBank/DDBJ databases">
        <title>Genome analysis and characterization of Microbaculum marinisediminis sp. nov., isolated from marine sediment.</title>
        <authorList>
            <person name="Du Z.-J."/>
            <person name="Ye Y.-Q."/>
            <person name="Zhang Z.-R."/>
            <person name="Yuan S.-M."/>
            <person name="Zhang X.-Y."/>
        </authorList>
    </citation>
    <scope>NUCLEOTIDE SEQUENCE [LARGE SCALE GENOMIC DNA]</scope>
    <source>
        <strain evidence="3 4">SDUM1044001</strain>
    </source>
</reference>
<feature type="domain" description="DUF4424" evidence="2">
    <location>
        <begin position="24"/>
        <end position="320"/>
    </location>
</feature>
<keyword evidence="4" id="KW-1185">Reference proteome</keyword>
<keyword evidence="1" id="KW-0732">Signal</keyword>
<dbReference type="RefSeq" id="WP_340331477.1">
    <property type="nucleotide sequence ID" value="NZ_JAZHOF010000008.1"/>
</dbReference>
<dbReference type="Proteomes" id="UP001378188">
    <property type="component" value="Unassembled WGS sequence"/>
</dbReference>
<evidence type="ECO:0000313" key="3">
    <source>
        <dbReference type="EMBL" id="MEJ8573783.1"/>
    </source>
</evidence>
<organism evidence="3 4">
    <name type="scientific">Microbaculum marinum</name>
    <dbReference type="NCBI Taxonomy" id="1764581"/>
    <lineage>
        <taxon>Bacteria</taxon>
        <taxon>Pseudomonadati</taxon>
        <taxon>Pseudomonadota</taxon>
        <taxon>Alphaproteobacteria</taxon>
        <taxon>Hyphomicrobiales</taxon>
        <taxon>Tepidamorphaceae</taxon>
        <taxon>Microbaculum</taxon>
    </lineage>
</organism>
<feature type="signal peptide" evidence="1">
    <location>
        <begin position="1"/>
        <end position="24"/>
    </location>
</feature>
<evidence type="ECO:0000259" key="2">
    <source>
        <dbReference type="Pfam" id="PF14415"/>
    </source>
</evidence>
<comment type="caution">
    <text evidence="3">The sequence shown here is derived from an EMBL/GenBank/DDBJ whole genome shotgun (WGS) entry which is preliminary data.</text>
</comment>